<organism evidence="12 13">
    <name type="scientific">Chromobacterium haemolyticum</name>
    <dbReference type="NCBI Taxonomy" id="394935"/>
    <lineage>
        <taxon>Bacteria</taxon>
        <taxon>Pseudomonadati</taxon>
        <taxon>Pseudomonadota</taxon>
        <taxon>Betaproteobacteria</taxon>
        <taxon>Neisseriales</taxon>
        <taxon>Chromobacteriaceae</taxon>
        <taxon>Chromobacterium</taxon>
    </lineage>
</organism>
<evidence type="ECO:0000256" key="9">
    <source>
        <dbReference type="RuleBase" id="RU003884"/>
    </source>
</evidence>
<dbReference type="RefSeq" id="WP_043591922.1">
    <property type="nucleotide sequence ID" value="NZ_JAEILV010000006.1"/>
</dbReference>
<keyword evidence="13" id="KW-1185">Reference proteome</keyword>
<evidence type="ECO:0000313" key="13">
    <source>
        <dbReference type="Proteomes" id="UP000664349"/>
    </source>
</evidence>
<dbReference type="Pfam" id="PF00577">
    <property type="entry name" value="Usher"/>
    <property type="match status" value="1"/>
</dbReference>
<evidence type="ECO:0000256" key="5">
    <source>
        <dbReference type="ARBA" id="ARBA00022692"/>
    </source>
</evidence>
<dbReference type="Pfam" id="PF13953">
    <property type="entry name" value="PapC_C"/>
    <property type="match status" value="1"/>
</dbReference>
<dbReference type="PANTHER" id="PTHR30451:SF20">
    <property type="entry name" value="FIMBRIAE USHER"/>
    <property type="match status" value="1"/>
</dbReference>
<dbReference type="Proteomes" id="UP000664349">
    <property type="component" value="Unassembled WGS sequence"/>
</dbReference>
<protein>
    <submittedName>
        <fullName evidence="12">Fimbrial biogenesis outer membrane usher protein</fullName>
    </submittedName>
</protein>
<dbReference type="Gene3D" id="3.10.20.410">
    <property type="match status" value="1"/>
</dbReference>
<evidence type="ECO:0000256" key="3">
    <source>
        <dbReference type="ARBA" id="ARBA00022448"/>
    </source>
</evidence>
<dbReference type="InterPro" id="IPR043142">
    <property type="entry name" value="PapC-like_C_sf"/>
</dbReference>
<keyword evidence="9" id="KW-1029">Fimbrium biogenesis</keyword>
<dbReference type="PROSITE" id="PS01151">
    <property type="entry name" value="FIMBRIAL_USHER"/>
    <property type="match status" value="1"/>
</dbReference>
<gene>
    <name evidence="12" type="ORF">J1C50_10000</name>
</gene>
<dbReference type="InterPro" id="IPR037224">
    <property type="entry name" value="PapC_N_sf"/>
</dbReference>
<dbReference type="Gene3D" id="2.60.40.2070">
    <property type="match status" value="1"/>
</dbReference>
<comment type="caution">
    <text evidence="12">The sequence shown here is derived from an EMBL/GenBank/DDBJ whole genome shotgun (WGS) entry which is preliminary data.</text>
</comment>
<dbReference type="Gene3D" id="2.60.40.2610">
    <property type="entry name" value="Outer membrane usher protein FimD, plug domain"/>
    <property type="match status" value="1"/>
</dbReference>
<dbReference type="InterPro" id="IPR042186">
    <property type="entry name" value="FimD_plug_dom"/>
</dbReference>
<evidence type="ECO:0000256" key="7">
    <source>
        <dbReference type="ARBA" id="ARBA00023136"/>
    </source>
</evidence>
<evidence type="ECO:0000256" key="6">
    <source>
        <dbReference type="ARBA" id="ARBA00022729"/>
    </source>
</evidence>
<evidence type="ECO:0000256" key="1">
    <source>
        <dbReference type="ARBA" id="ARBA00004571"/>
    </source>
</evidence>
<comment type="subcellular location">
    <subcellularLocation>
        <location evidence="1 9">Cell outer membrane</location>
        <topology evidence="1 9">Multi-pass membrane protein</topology>
    </subcellularLocation>
</comment>
<evidence type="ECO:0000259" key="10">
    <source>
        <dbReference type="Pfam" id="PF13953"/>
    </source>
</evidence>
<evidence type="ECO:0000313" key="12">
    <source>
        <dbReference type="EMBL" id="MBO0415849.1"/>
    </source>
</evidence>
<reference evidence="12 13" key="1">
    <citation type="submission" date="2021-03" db="EMBL/GenBank/DDBJ databases">
        <title>First Case of infection caused by Chromobacterium haemolyticum derived from water in China.</title>
        <authorList>
            <person name="Chen J."/>
            <person name="Liu C."/>
        </authorList>
    </citation>
    <scope>NUCLEOTIDE SEQUENCE [LARGE SCALE GENOMIC DNA]</scope>
    <source>
        <strain evidence="12 13">WJ-5</strain>
    </source>
</reference>
<evidence type="ECO:0000256" key="4">
    <source>
        <dbReference type="ARBA" id="ARBA00022452"/>
    </source>
</evidence>
<comment type="similarity">
    <text evidence="2 9">Belongs to the fimbrial export usher family.</text>
</comment>
<keyword evidence="3 9" id="KW-0813">Transport</keyword>
<name>A0ABS3GMJ2_9NEIS</name>
<dbReference type="Gene3D" id="2.60.40.3110">
    <property type="match status" value="1"/>
</dbReference>
<dbReference type="EMBL" id="JAFLRD010000007">
    <property type="protein sequence ID" value="MBO0415849.1"/>
    <property type="molecule type" value="Genomic_DNA"/>
</dbReference>
<dbReference type="Pfam" id="PF13954">
    <property type="entry name" value="PapC_N"/>
    <property type="match status" value="1"/>
</dbReference>
<dbReference type="InterPro" id="IPR000015">
    <property type="entry name" value="Fimb_usher"/>
</dbReference>
<dbReference type="InterPro" id="IPR018030">
    <property type="entry name" value="Fimbrial_membr_usher_CS"/>
</dbReference>
<dbReference type="PANTHER" id="PTHR30451">
    <property type="entry name" value="OUTER MEMBRANE USHER PROTEIN"/>
    <property type="match status" value="1"/>
</dbReference>
<keyword evidence="8 9" id="KW-0998">Cell outer membrane</keyword>
<evidence type="ECO:0000256" key="2">
    <source>
        <dbReference type="ARBA" id="ARBA00008064"/>
    </source>
</evidence>
<accession>A0ABS3GMJ2</accession>
<keyword evidence="5 9" id="KW-0812">Transmembrane</keyword>
<dbReference type="InterPro" id="IPR025949">
    <property type="entry name" value="PapC-like_C"/>
</dbReference>
<keyword evidence="4" id="KW-1134">Transmembrane beta strand</keyword>
<dbReference type="SUPFAM" id="SSF141729">
    <property type="entry name" value="FimD N-terminal domain-like"/>
    <property type="match status" value="1"/>
</dbReference>
<keyword evidence="7 9" id="KW-0472">Membrane</keyword>
<feature type="domain" description="PapC-like C-terminal" evidence="10">
    <location>
        <begin position="773"/>
        <end position="836"/>
    </location>
</feature>
<evidence type="ECO:0000259" key="11">
    <source>
        <dbReference type="Pfam" id="PF13954"/>
    </source>
</evidence>
<dbReference type="InterPro" id="IPR025885">
    <property type="entry name" value="PapC_N"/>
</dbReference>
<sequence length="857" mass="91673">MTPNTYRGQWLPGLPPVLAASAVCLSPGLVWAEAAAETAPALLAYRFDSRLLLGSSLADGLERFNTPNQVDPGDYLVDVFVNGVFNSRQTVSFRREGEHPTSACLDQAFLLKAGVLADSLPSAEDAAAACWPLALRIPGASSVFDLPRLRLDLSVPQAAMKRRPRGYVAEEDLDAGAAIGFVNYDANSYRSSSGNISNSYHYVSADAGINLGLWRLRQQSNYSGGMAGGGRWNHIRSYAQRALPALQSELTLGESSTGGSLLSGLSFRGVQLRSDDRMLPESLRGYAPVVRGVADSNARVVVRQGKQEIYQTVVAPGPFVIDDLFPTSYQGDLEVEITEADGQVKRFTVPFASVPGSMRPDQTRYSLTLGQLRNVLDDKPVFADFTYQRGINNALTANIGARAASDYTALLGGMVWGSRYGALGADATYSRSRDGDGSLNHGWRAALSYSHTLQPTATSITLAGYRYSTRGYRDLVDALGARQAFKRGETWNSSTFQQRNQFTVSINQRLGGYGSLGLSAAISDYYKGKERDTQLQLSYQNQFRSISYGVSVSRQRVGQLQGGGGTFQPLDSGRVRNTVMLNLSVPLGKIRRAPMLSASTSRSEGERNLQLSLSGTADEAQTVSYGVNASHSSQSSSGAFGANVQKRFPVVTVGGSYSRGRNFSQTGVSARGALAVHRGGVTFGPYLSETFGLVEAPGASGAAVRNGMGATVDRAGYALIPSLTPYRYNDVALDSKGLADGVELQGDQLRTAPYAGAAVRLTFATRRGQALLIKGRLADGSALPMGAMVYAEDGVNVGMVGQGGQAYARVSARKARLRVKWGEARDSQCALPYALQDDAASRPIIRLEAECAPLVKQ</sequence>
<evidence type="ECO:0000256" key="8">
    <source>
        <dbReference type="ARBA" id="ARBA00023237"/>
    </source>
</evidence>
<proteinExistence type="inferred from homology"/>
<keyword evidence="6" id="KW-0732">Signal</keyword>
<feature type="domain" description="PapC N-terminal" evidence="11">
    <location>
        <begin position="47"/>
        <end position="187"/>
    </location>
</feature>